<proteinExistence type="predicted"/>
<dbReference type="Proteomes" id="UP001497700">
    <property type="component" value="Unassembled WGS sequence"/>
</dbReference>
<gene>
    <name evidence="1" type="ORF">F4820DRAFT_444719</name>
</gene>
<sequence length="97" mass="10561">MANPRNQASSFQQSLYGFLQTLFTIALFAIFVIAWAVQSGSIVLPQWAIAWNNATPEERATYTAALVPSVCILAPPGVSTVEHTSGSYAAKHSYYYS</sequence>
<dbReference type="EMBL" id="MU393435">
    <property type="protein sequence ID" value="KAI4868804.1"/>
    <property type="molecule type" value="Genomic_DNA"/>
</dbReference>
<organism evidence="1 2">
    <name type="scientific">Hypoxylon rubiginosum</name>
    <dbReference type="NCBI Taxonomy" id="110542"/>
    <lineage>
        <taxon>Eukaryota</taxon>
        <taxon>Fungi</taxon>
        <taxon>Dikarya</taxon>
        <taxon>Ascomycota</taxon>
        <taxon>Pezizomycotina</taxon>
        <taxon>Sordariomycetes</taxon>
        <taxon>Xylariomycetidae</taxon>
        <taxon>Xylariales</taxon>
        <taxon>Hypoxylaceae</taxon>
        <taxon>Hypoxylon</taxon>
    </lineage>
</organism>
<evidence type="ECO:0000313" key="1">
    <source>
        <dbReference type="EMBL" id="KAI4868804.1"/>
    </source>
</evidence>
<comment type="caution">
    <text evidence="1">The sequence shown here is derived from an EMBL/GenBank/DDBJ whole genome shotgun (WGS) entry which is preliminary data.</text>
</comment>
<accession>A0ACB9ZBI7</accession>
<reference evidence="1 2" key="1">
    <citation type="journal article" date="2022" name="New Phytol.">
        <title>Ecological generalism drives hyperdiversity of secondary metabolite gene clusters in xylarialean endophytes.</title>
        <authorList>
            <person name="Franco M.E.E."/>
            <person name="Wisecaver J.H."/>
            <person name="Arnold A.E."/>
            <person name="Ju Y.M."/>
            <person name="Slot J.C."/>
            <person name="Ahrendt S."/>
            <person name="Moore L.P."/>
            <person name="Eastman K.E."/>
            <person name="Scott K."/>
            <person name="Konkel Z."/>
            <person name="Mondo S.J."/>
            <person name="Kuo A."/>
            <person name="Hayes R.D."/>
            <person name="Haridas S."/>
            <person name="Andreopoulos B."/>
            <person name="Riley R."/>
            <person name="LaButti K."/>
            <person name="Pangilinan J."/>
            <person name="Lipzen A."/>
            <person name="Amirebrahimi M."/>
            <person name="Yan J."/>
            <person name="Adam C."/>
            <person name="Keymanesh K."/>
            <person name="Ng V."/>
            <person name="Louie K."/>
            <person name="Northen T."/>
            <person name="Drula E."/>
            <person name="Henrissat B."/>
            <person name="Hsieh H.M."/>
            <person name="Youens-Clark K."/>
            <person name="Lutzoni F."/>
            <person name="Miadlikowska J."/>
            <person name="Eastwood D.C."/>
            <person name="Hamelin R.C."/>
            <person name="Grigoriev I.V."/>
            <person name="U'Ren J.M."/>
        </authorList>
    </citation>
    <scope>NUCLEOTIDE SEQUENCE [LARGE SCALE GENOMIC DNA]</scope>
    <source>
        <strain evidence="1 2">CBS 119005</strain>
    </source>
</reference>
<evidence type="ECO:0000313" key="2">
    <source>
        <dbReference type="Proteomes" id="UP001497700"/>
    </source>
</evidence>
<name>A0ACB9ZBI7_9PEZI</name>
<keyword evidence="2" id="KW-1185">Reference proteome</keyword>
<protein>
    <submittedName>
        <fullName evidence="1">Uncharacterized protein</fullName>
    </submittedName>
</protein>